<dbReference type="EMBL" id="LDJP01000022">
    <property type="protein sequence ID" value="KRG87555.1"/>
    <property type="molecule type" value="Genomic_DNA"/>
</dbReference>
<dbReference type="Proteomes" id="UP000050940">
    <property type="component" value="Unassembled WGS sequence"/>
</dbReference>
<gene>
    <name evidence="2" type="ORF">ABB34_04730</name>
</gene>
<accession>A0A0R0EB31</accession>
<evidence type="ECO:0000256" key="1">
    <source>
        <dbReference type="SAM" id="SignalP"/>
    </source>
</evidence>
<dbReference type="PROSITE" id="PS51257">
    <property type="entry name" value="PROKAR_LIPOPROTEIN"/>
    <property type="match status" value="1"/>
</dbReference>
<comment type="caution">
    <text evidence="2">The sequence shown here is derived from an EMBL/GenBank/DDBJ whole genome shotgun (WGS) entry which is preliminary data.</text>
</comment>
<keyword evidence="1" id="KW-0732">Signal</keyword>
<evidence type="ECO:0000313" key="3">
    <source>
        <dbReference type="Proteomes" id="UP000050940"/>
    </source>
</evidence>
<reference evidence="2 3" key="1">
    <citation type="submission" date="2015-05" db="EMBL/GenBank/DDBJ databases">
        <title>Genome sequencing and analysis of members of genus Stenotrophomonas.</title>
        <authorList>
            <person name="Patil P.P."/>
            <person name="Midha S."/>
            <person name="Patil P.B."/>
        </authorList>
    </citation>
    <scope>NUCLEOTIDE SEQUENCE [LARGE SCALE GENOMIC DNA]</scope>
    <source>
        <strain evidence="2 3">JCM 16244</strain>
    </source>
</reference>
<organism evidence="2 3">
    <name type="scientific">Stenotrophomonas daejeonensis</name>
    <dbReference type="NCBI Taxonomy" id="659018"/>
    <lineage>
        <taxon>Bacteria</taxon>
        <taxon>Pseudomonadati</taxon>
        <taxon>Pseudomonadota</taxon>
        <taxon>Gammaproteobacteria</taxon>
        <taxon>Lysobacterales</taxon>
        <taxon>Lysobacteraceae</taxon>
        <taxon>Stenotrophomonas</taxon>
    </lineage>
</organism>
<feature type="chain" id="PRO_5006396946" evidence="1">
    <location>
        <begin position="24"/>
        <end position="136"/>
    </location>
</feature>
<sequence length="136" mass="14722">MYRQSLPALALFVLACAPAFGMGADEPAPVQGKQAAHGKPLDAYGVHVTDAAGSAHATAVACQFSDKAKADRDFASLRQKFHRDGFDTGQVDLLYRASYDSQYGKFQGLDQGRRTEACDQIRRTLLDAASQVQKAR</sequence>
<keyword evidence="3" id="KW-1185">Reference proteome</keyword>
<evidence type="ECO:0000313" key="2">
    <source>
        <dbReference type="EMBL" id="KRG87555.1"/>
    </source>
</evidence>
<proteinExistence type="predicted"/>
<name>A0A0R0EB31_9GAMM</name>
<dbReference type="RefSeq" id="WP_057640100.1">
    <property type="nucleotide sequence ID" value="NZ_LDJP01000022.1"/>
</dbReference>
<dbReference type="PATRIC" id="fig|659018.3.peg.849"/>
<feature type="signal peptide" evidence="1">
    <location>
        <begin position="1"/>
        <end position="23"/>
    </location>
</feature>
<dbReference type="AlphaFoldDB" id="A0A0R0EB31"/>
<protein>
    <submittedName>
        <fullName evidence="2">Uncharacterized protein</fullName>
    </submittedName>
</protein>
<dbReference type="STRING" id="659018.ABB34_04730"/>